<dbReference type="GeneID" id="106159227"/>
<dbReference type="SUPFAM" id="SSF52540">
    <property type="entry name" value="P-loop containing nucleoside triphosphate hydrolases"/>
    <property type="match status" value="1"/>
</dbReference>
<comment type="similarity">
    <text evidence="1">Belongs to the sulfotransferase 1 family.</text>
</comment>
<keyword evidence="4" id="KW-1185">Reference proteome</keyword>
<dbReference type="InParanoid" id="A0A1S3HY12"/>
<reference evidence="5" key="1">
    <citation type="submission" date="2025-08" db="UniProtKB">
        <authorList>
            <consortium name="RefSeq"/>
        </authorList>
    </citation>
    <scope>IDENTIFICATION</scope>
    <source>
        <tissue evidence="5">Gonads</tissue>
    </source>
</reference>
<dbReference type="OMA" id="ITSDCRI"/>
<dbReference type="RefSeq" id="XP_013390898.1">
    <property type="nucleotide sequence ID" value="XM_013535444.1"/>
</dbReference>
<evidence type="ECO:0000313" key="5">
    <source>
        <dbReference type="RefSeq" id="XP_013390898.1"/>
    </source>
</evidence>
<dbReference type="Pfam" id="PF00685">
    <property type="entry name" value="Sulfotransfer_1"/>
    <property type="match status" value="1"/>
</dbReference>
<evidence type="ECO:0000256" key="2">
    <source>
        <dbReference type="ARBA" id="ARBA00022679"/>
    </source>
</evidence>
<dbReference type="PANTHER" id="PTHR11783">
    <property type="entry name" value="SULFOTRANSFERASE SULT"/>
    <property type="match status" value="1"/>
</dbReference>
<evidence type="ECO:0000256" key="1">
    <source>
        <dbReference type="ARBA" id="ARBA00005771"/>
    </source>
</evidence>
<dbReference type="InterPro" id="IPR000863">
    <property type="entry name" value="Sulfotransferase_dom"/>
</dbReference>
<proteinExistence type="inferred from homology"/>
<evidence type="ECO:0000259" key="3">
    <source>
        <dbReference type="Pfam" id="PF00685"/>
    </source>
</evidence>
<sequence length="289" mass="33454">MAEIRVKDAGGHEYNVIEWQGMYFPLFPGIVPRLEALSTFECRKDDILLLTYPKSGTRWIYSIVSMVKNNSTNDPSMDSIYFEALDQEGFAKMASPRILASHLPRHLLPPDVWRKQIKVILVARNPKDVAVSFYNFMKGIKNFEYSGPWESYFPIFTQGKVPYGSWFDHTKEMCKGVDSNSNCLFLTYEEMLKDLPAAVKKINSFLGFERSDVFLEEVAQKCTFSSMKRSEETGEPNKHLKDGHRFFRKGQVADWKNWFTVAQNEEFDELYNAKMSDAPPDLKSRVVFE</sequence>
<dbReference type="AlphaFoldDB" id="A0A1S3HY12"/>
<dbReference type="InterPro" id="IPR027417">
    <property type="entry name" value="P-loop_NTPase"/>
</dbReference>
<evidence type="ECO:0000313" key="4">
    <source>
        <dbReference type="Proteomes" id="UP000085678"/>
    </source>
</evidence>
<name>A0A1S3HY12_LINAN</name>
<gene>
    <name evidence="5" type="primary">LOC106159227</name>
</gene>
<dbReference type="GO" id="GO:0008146">
    <property type="term" value="F:sulfotransferase activity"/>
    <property type="evidence" value="ECO:0007669"/>
    <property type="project" value="InterPro"/>
</dbReference>
<feature type="domain" description="Sulfotransferase" evidence="3">
    <location>
        <begin position="44"/>
        <end position="277"/>
    </location>
</feature>
<dbReference type="OrthoDB" id="205623at2759"/>
<keyword evidence="2" id="KW-0808">Transferase</keyword>
<organism evidence="4 5">
    <name type="scientific">Lingula anatina</name>
    <name type="common">Brachiopod</name>
    <name type="synonym">Lingula unguis</name>
    <dbReference type="NCBI Taxonomy" id="7574"/>
    <lineage>
        <taxon>Eukaryota</taxon>
        <taxon>Metazoa</taxon>
        <taxon>Spiralia</taxon>
        <taxon>Lophotrochozoa</taxon>
        <taxon>Brachiopoda</taxon>
        <taxon>Linguliformea</taxon>
        <taxon>Lingulata</taxon>
        <taxon>Lingulida</taxon>
        <taxon>Linguloidea</taxon>
        <taxon>Lingulidae</taxon>
        <taxon>Lingula</taxon>
    </lineage>
</organism>
<dbReference type="Proteomes" id="UP000085678">
    <property type="component" value="Unplaced"/>
</dbReference>
<dbReference type="Gene3D" id="3.40.50.300">
    <property type="entry name" value="P-loop containing nucleotide triphosphate hydrolases"/>
    <property type="match status" value="1"/>
</dbReference>
<accession>A0A1S3HY12</accession>
<protein>
    <submittedName>
        <fullName evidence="5">Sulfotransferase 1C2-like</fullName>
    </submittedName>
</protein>
<dbReference type="KEGG" id="lak:106159227"/>